<gene>
    <name evidence="5" type="ORF">SEMRO_165_G073960.1</name>
</gene>
<dbReference type="SUPFAM" id="SSF52058">
    <property type="entry name" value="L domain-like"/>
    <property type="match status" value="1"/>
</dbReference>
<dbReference type="Pfam" id="PF13855">
    <property type="entry name" value="LRR_8"/>
    <property type="match status" value="1"/>
</dbReference>
<dbReference type="OrthoDB" id="38453at2759"/>
<protein>
    <submittedName>
        <fullName evidence="5">STYKc</fullName>
    </submittedName>
</protein>
<keyword evidence="6" id="KW-1185">Reference proteome</keyword>
<dbReference type="InterPro" id="IPR051716">
    <property type="entry name" value="Plant_RL_S/T_kinase"/>
</dbReference>
<dbReference type="FunFam" id="3.80.10.10:FF:000383">
    <property type="entry name" value="Leucine-rich repeat receptor protein kinase EMS1"/>
    <property type="match status" value="2"/>
</dbReference>
<accession>A0A9N8DI69</accession>
<evidence type="ECO:0000256" key="1">
    <source>
        <dbReference type="ARBA" id="ARBA00004167"/>
    </source>
</evidence>
<sequence length="618" mass="68327">MSSLNYRSRLKPAIQFVLEPILVRQARAYTAMPQCVFLFWGERDSLRWEYMTSAQSENFELADTSTPQKDSIRLSVATPVEETSTMNLQTAQELGDIREQDAHDTEVRRRKEDQSNTEICSTMVVLLIVFLIPREGHTTVAPMDYATTVPTMAPTSLESFLLSLLPNHTMREIEDKNSAQYTAFEWLIEDPFVYDYPDWRILQRHALMTIFYATAGPTQWSNNKGWGSYDLHECAWFQNQEFALKSFVGKLYPGFLRGFLEPLPDSQCDKQGLYQHLWLDQNHLVGSLPEELYSLTSLKTLSAGLNPLYGSLSSYIGQLTELQGLVIFTTGLSGSIPKEISKLSSLEFIGLNGNKLGGSIPDELWQLSNLNTLALGVNEKLQGTIPSSTGNLSNLRWLLMDDCDISGSIPTELGQARSLEWLVMLGNQLSGTISFELGELSKLEILSLSFNLLQGTLPSQLGLLTSSYRLNLRYNFFTGTLPSELGLPPLQRLGLESNQLSGTIPSAFSSLSNLEYMALGSNRFTGEIPSEFGILTSLGQLSMENNLLHGTVPVELASLQESLYSFRIEGNSLLSGVIPEPLCTVNGTCIGDGLESCEGSSGSSFDCTELLCGCGCPC</sequence>
<dbReference type="AlphaFoldDB" id="A0A9N8DI69"/>
<reference evidence="5" key="1">
    <citation type="submission" date="2020-06" db="EMBL/GenBank/DDBJ databases">
        <authorList>
            <consortium name="Plant Systems Biology data submission"/>
        </authorList>
    </citation>
    <scope>NUCLEOTIDE SEQUENCE</scope>
    <source>
        <strain evidence="5">D6</strain>
    </source>
</reference>
<feature type="region of interest" description="Disordered" evidence="4">
    <location>
        <begin position="92"/>
        <end position="114"/>
    </location>
</feature>
<keyword evidence="3" id="KW-0677">Repeat</keyword>
<dbReference type="InterPro" id="IPR032675">
    <property type="entry name" value="LRR_dom_sf"/>
</dbReference>
<evidence type="ECO:0000256" key="2">
    <source>
        <dbReference type="ARBA" id="ARBA00022729"/>
    </source>
</evidence>
<name>A0A9N8DI69_9STRA</name>
<evidence type="ECO:0000256" key="3">
    <source>
        <dbReference type="ARBA" id="ARBA00022737"/>
    </source>
</evidence>
<evidence type="ECO:0000313" key="6">
    <source>
        <dbReference type="Proteomes" id="UP001153069"/>
    </source>
</evidence>
<dbReference type="Gene3D" id="3.80.10.10">
    <property type="entry name" value="Ribonuclease Inhibitor"/>
    <property type="match status" value="4"/>
</dbReference>
<dbReference type="EMBL" id="CAICTM010000164">
    <property type="protein sequence ID" value="CAB9503433.1"/>
    <property type="molecule type" value="Genomic_DNA"/>
</dbReference>
<dbReference type="Proteomes" id="UP001153069">
    <property type="component" value="Unassembled WGS sequence"/>
</dbReference>
<dbReference type="InterPro" id="IPR001611">
    <property type="entry name" value="Leu-rich_rpt"/>
</dbReference>
<dbReference type="PANTHER" id="PTHR48053:SF71">
    <property type="entry name" value="LEUCINE RICH REPEAT FAMILY PROTEIN, EXPRESSED"/>
    <property type="match status" value="1"/>
</dbReference>
<organism evidence="5 6">
    <name type="scientific">Seminavis robusta</name>
    <dbReference type="NCBI Taxonomy" id="568900"/>
    <lineage>
        <taxon>Eukaryota</taxon>
        <taxon>Sar</taxon>
        <taxon>Stramenopiles</taxon>
        <taxon>Ochrophyta</taxon>
        <taxon>Bacillariophyta</taxon>
        <taxon>Bacillariophyceae</taxon>
        <taxon>Bacillariophycidae</taxon>
        <taxon>Naviculales</taxon>
        <taxon>Naviculaceae</taxon>
        <taxon>Seminavis</taxon>
    </lineage>
</organism>
<dbReference type="Pfam" id="PF00560">
    <property type="entry name" value="LRR_1"/>
    <property type="match status" value="2"/>
</dbReference>
<evidence type="ECO:0000256" key="4">
    <source>
        <dbReference type="SAM" id="MobiDB-lite"/>
    </source>
</evidence>
<evidence type="ECO:0000313" key="5">
    <source>
        <dbReference type="EMBL" id="CAB9503433.1"/>
    </source>
</evidence>
<feature type="compositionally biased region" description="Basic and acidic residues" evidence="4">
    <location>
        <begin position="95"/>
        <end position="114"/>
    </location>
</feature>
<comment type="subcellular location">
    <subcellularLocation>
        <location evidence="1">Membrane</location>
        <topology evidence="1">Single-pass membrane protein</topology>
    </subcellularLocation>
</comment>
<dbReference type="GO" id="GO:0016020">
    <property type="term" value="C:membrane"/>
    <property type="evidence" value="ECO:0007669"/>
    <property type="project" value="UniProtKB-SubCell"/>
</dbReference>
<comment type="caution">
    <text evidence="5">The sequence shown here is derived from an EMBL/GenBank/DDBJ whole genome shotgun (WGS) entry which is preliminary data.</text>
</comment>
<proteinExistence type="predicted"/>
<dbReference type="PANTHER" id="PTHR48053">
    <property type="entry name" value="LEUCINE RICH REPEAT FAMILY PROTEIN, EXPRESSED"/>
    <property type="match status" value="1"/>
</dbReference>
<keyword evidence="2" id="KW-0732">Signal</keyword>